<gene>
    <name evidence="15" type="ORF">WN944_026133</name>
</gene>
<comment type="subcellular location">
    <subcellularLocation>
        <location evidence="1">Cell membrane</location>
        <topology evidence="1">Single-pass type I membrane protein</topology>
    </subcellularLocation>
</comment>
<evidence type="ECO:0000256" key="9">
    <source>
        <dbReference type="ARBA" id="ARBA00023136"/>
    </source>
</evidence>
<evidence type="ECO:0000313" key="16">
    <source>
        <dbReference type="Proteomes" id="UP001428341"/>
    </source>
</evidence>
<dbReference type="Pfam" id="PF08263">
    <property type="entry name" value="LRRNT_2"/>
    <property type="match status" value="1"/>
</dbReference>
<comment type="similarity">
    <text evidence="2">Belongs to the RLP family.</text>
</comment>
<evidence type="ECO:0000256" key="13">
    <source>
        <dbReference type="SAM" id="SignalP"/>
    </source>
</evidence>
<dbReference type="Gene3D" id="3.80.10.10">
    <property type="entry name" value="Ribonuclease Inhibitor"/>
    <property type="match status" value="7"/>
</dbReference>
<keyword evidence="7" id="KW-0677">Repeat</keyword>
<dbReference type="SUPFAM" id="SSF52058">
    <property type="entry name" value="L domain-like"/>
    <property type="match status" value="2"/>
</dbReference>
<organism evidence="15 16">
    <name type="scientific">Citrus x changshan-huyou</name>
    <dbReference type="NCBI Taxonomy" id="2935761"/>
    <lineage>
        <taxon>Eukaryota</taxon>
        <taxon>Viridiplantae</taxon>
        <taxon>Streptophyta</taxon>
        <taxon>Embryophyta</taxon>
        <taxon>Tracheophyta</taxon>
        <taxon>Spermatophyta</taxon>
        <taxon>Magnoliopsida</taxon>
        <taxon>eudicotyledons</taxon>
        <taxon>Gunneridae</taxon>
        <taxon>Pentapetalae</taxon>
        <taxon>rosids</taxon>
        <taxon>malvids</taxon>
        <taxon>Sapindales</taxon>
        <taxon>Rutaceae</taxon>
        <taxon>Aurantioideae</taxon>
        <taxon>Citrus</taxon>
    </lineage>
</organism>
<keyword evidence="11" id="KW-0325">Glycoprotein</keyword>
<evidence type="ECO:0000256" key="5">
    <source>
        <dbReference type="ARBA" id="ARBA00022692"/>
    </source>
</evidence>
<dbReference type="Pfam" id="PF12799">
    <property type="entry name" value="LRR_4"/>
    <property type="match status" value="1"/>
</dbReference>
<evidence type="ECO:0000256" key="6">
    <source>
        <dbReference type="ARBA" id="ARBA00022729"/>
    </source>
</evidence>
<dbReference type="PROSITE" id="PS51450">
    <property type="entry name" value="LRR"/>
    <property type="match status" value="1"/>
</dbReference>
<dbReference type="InterPro" id="IPR001611">
    <property type="entry name" value="Leu-rich_rpt"/>
</dbReference>
<evidence type="ECO:0000256" key="11">
    <source>
        <dbReference type="ARBA" id="ARBA00023180"/>
    </source>
</evidence>
<dbReference type="InterPro" id="IPR032675">
    <property type="entry name" value="LRR_dom_sf"/>
</dbReference>
<evidence type="ECO:0000256" key="7">
    <source>
        <dbReference type="ARBA" id="ARBA00022737"/>
    </source>
</evidence>
<name>A0AAP0LXI2_9ROSI</name>
<keyword evidence="4" id="KW-0433">Leucine-rich repeat</keyword>
<feature type="signal peptide" evidence="13">
    <location>
        <begin position="1"/>
        <end position="17"/>
    </location>
</feature>
<dbReference type="InterPro" id="IPR003591">
    <property type="entry name" value="Leu-rich_rpt_typical-subtyp"/>
</dbReference>
<evidence type="ECO:0000256" key="8">
    <source>
        <dbReference type="ARBA" id="ARBA00022989"/>
    </source>
</evidence>
<keyword evidence="5 12" id="KW-0812">Transmembrane</keyword>
<keyword evidence="8 12" id="KW-1133">Transmembrane helix</keyword>
<dbReference type="Pfam" id="PF13855">
    <property type="entry name" value="LRR_8"/>
    <property type="match status" value="2"/>
</dbReference>
<evidence type="ECO:0000256" key="4">
    <source>
        <dbReference type="ARBA" id="ARBA00022614"/>
    </source>
</evidence>
<protein>
    <recommendedName>
        <fullName evidence="14">Leucine-rich repeat-containing N-terminal plant-type domain-containing protein</fullName>
    </recommendedName>
</protein>
<feature type="chain" id="PRO_5042964761" description="Leucine-rich repeat-containing N-terminal plant-type domain-containing protein" evidence="13">
    <location>
        <begin position="18"/>
        <end position="871"/>
    </location>
</feature>
<dbReference type="PANTHER" id="PTHR48062:SF21">
    <property type="entry name" value="RECEPTOR-LIKE PROTEIN 12"/>
    <property type="match status" value="1"/>
</dbReference>
<evidence type="ECO:0000256" key="1">
    <source>
        <dbReference type="ARBA" id="ARBA00004251"/>
    </source>
</evidence>
<dbReference type="FunFam" id="3.80.10.10:FF:000041">
    <property type="entry name" value="LRR receptor-like serine/threonine-protein kinase ERECTA"/>
    <property type="match status" value="1"/>
</dbReference>
<feature type="transmembrane region" description="Helical" evidence="12">
    <location>
        <begin position="813"/>
        <end position="834"/>
    </location>
</feature>
<dbReference type="SMART" id="SM00369">
    <property type="entry name" value="LRR_TYP"/>
    <property type="match status" value="8"/>
</dbReference>
<keyword evidence="3" id="KW-1003">Cell membrane</keyword>
<feature type="domain" description="Leucine-rich repeat-containing N-terminal plant-type" evidence="14">
    <location>
        <begin position="23"/>
        <end position="64"/>
    </location>
</feature>
<comment type="caution">
    <text evidence="15">The sequence shown here is derived from an EMBL/GenBank/DDBJ whole genome shotgun (WGS) entry which is preliminary data.</text>
</comment>
<dbReference type="Proteomes" id="UP001428341">
    <property type="component" value="Unassembled WGS sequence"/>
</dbReference>
<keyword evidence="16" id="KW-1185">Reference proteome</keyword>
<keyword evidence="9 12" id="KW-0472">Membrane</keyword>
<dbReference type="InterPro" id="IPR013210">
    <property type="entry name" value="LRR_N_plant-typ"/>
</dbReference>
<keyword evidence="6 13" id="KW-0732">Signal</keyword>
<dbReference type="FunFam" id="3.80.10.10:FF:000213">
    <property type="entry name" value="Tyrosine-sulfated glycopeptide receptor 1"/>
    <property type="match status" value="1"/>
</dbReference>
<sequence>MMLVFFLLTIILEGCWGTEGCLEQERSALLRLKHDFFNDPFNLENWVDDENHSDCCKWEGVECNTSTGRVKALYLSSKRQFLYSTAGQLNASLLTPFQQLETLHLDSNNIAGFVENGGLERLSGLSNLKLLNLGRNLFNNSIFSSLAGLSSLRTLSLGYNRLKGSIDVKELDSLSNLNVLDMGMNEIEDFSVRPKDYSSLRRLHALVLDDVTIRDGSKFFQAMGSFPSLKTLSLQFSNFTGTVNSQETLDNFTNLEDLTLDYSSLHISILKSIAAFTSLKRLSIQNGRVDGALGDDEEGLCRLGHLQELHMGGNDLRGTLPWCLANMTSLRFQIPFSLEPFFNLSKLKVFSGEFNEIYVEPESSHSTTPKFQLESVSLSGSDIHATFPKFLYNQHDLELVDFSDSNLKGEFPNWLLKNNPNLSTLVLRNNSLNDFNGSIPSSIGDMNSLKFLDLSHNQLTVEIPEHLAMGCFNLEYLVLSENSLHEGLYMSDNNLYGNIPAWLGNLSSLNDIMMASNHLQGPIPLEFCQLNYLEILDLSKNNISGSLPSCSSHSTIQQVHLSKNMLYGPLKYGTFFNRSSIVTLDLSYNSFSGNIPYWIERLTRLRYLILANNNLEDNTSLHNNGDNDGSSAPTFNPNRRTTYFVGPSILEKEESIMFTTKEISFSYKGKPLNKMYGVDLSCNKLTGEIRPQIGKLTSIRALNFSHNNLTGVIPVSFSNLNQVESLDVSYNNLNGKIPPQLVELNALAVFSVAHNNLSGKIPEWTAQFTTFKEDSYEGNPLLCGKPLPDCDVAAVPEASNEEDGNSLIDMGSFYITFTSSYAIVILAIIGVLYVNPHWRRRWFYLIENWMTSCFYFIVDNLIPTRFYRACM</sequence>
<proteinExistence type="inferred from homology"/>
<dbReference type="InterPro" id="IPR025875">
    <property type="entry name" value="Leu-rich_rpt_4"/>
</dbReference>
<dbReference type="GO" id="GO:0005886">
    <property type="term" value="C:plasma membrane"/>
    <property type="evidence" value="ECO:0007669"/>
    <property type="project" value="UniProtKB-SubCell"/>
</dbReference>
<evidence type="ECO:0000313" key="15">
    <source>
        <dbReference type="EMBL" id="KAK9182985.1"/>
    </source>
</evidence>
<evidence type="ECO:0000256" key="10">
    <source>
        <dbReference type="ARBA" id="ARBA00023170"/>
    </source>
</evidence>
<accession>A0AAP0LXI2</accession>
<evidence type="ECO:0000256" key="12">
    <source>
        <dbReference type="SAM" id="Phobius"/>
    </source>
</evidence>
<dbReference type="EMBL" id="JBCGBO010000024">
    <property type="protein sequence ID" value="KAK9182985.1"/>
    <property type="molecule type" value="Genomic_DNA"/>
</dbReference>
<keyword evidence="10" id="KW-0675">Receptor</keyword>
<dbReference type="InterPro" id="IPR051502">
    <property type="entry name" value="RLP_Defense_Trigger"/>
</dbReference>
<dbReference type="PANTHER" id="PTHR48062">
    <property type="entry name" value="RECEPTOR-LIKE PROTEIN 14"/>
    <property type="match status" value="1"/>
</dbReference>
<evidence type="ECO:0000256" key="2">
    <source>
        <dbReference type="ARBA" id="ARBA00009592"/>
    </source>
</evidence>
<evidence type="ECO:0000259" key="14">
    <source>
        <dbReference type="Pfam" id="PF08263"/>
    </source>
</evidence>
<dbReference type="Pfam" id="PF00560">
    <property type="entry name" value="LRR_1"/>
    <property type="match status" value="3"/>
</dbReference>
<evidence type="ECO:0000256" key="3">
    <source>
        <dbReference type="ARBA" id="ARBA00022475"/>
    </source>
</evidence>
<reference evidence="15 16" key="1">
    <citation type="submission" date="2024-05" db="EMBL/GenBank/DDBJ databases">
        <title>Haplotype-resolved chromosome-level genome assembly of Huyou (Citrus changshanensis).</title>
        <authorList>
            <person name="Miao C."/>
            <person name="Chen W."/>
            <person name="Wu Y."/>
            <person name="Wang L."/>
            <person name="Zhao S."/>
            <person name="Grierson D."/>
            <person name="Xu C."/>
            <person name="Chen K."/>
        </authorList>
    </citation>
    <scope>NUCLEOTIDE SEQUENCE [LARGE SCALE GENOMIC DNA]</scope>
    <source>
        <strain evidence="15">01-14</strain>
        <tissue evidence="15">Leaf</tissue>
    </source>
</reference>
<dbReference type="AlphaFoldDB" id="A0AAP0LXI2"/>